<keyword evidence="4" id="KW-1185">Reference proteome</keyword>
<feature type="domain" description="Glutamate synthase" evidence="2">
    <location>
        <begin position="213"/>
        <end position="384"/>
    </location>
</feature>
<evidence type="ECO:0000259" key="2">
    <source>
        <dbReference type="Pfam" id="PF01645"/>
    </source>
</evidence>
<name>A0ABU2NXK6_9ACTN</name>
<comment type="caution">
    <text evidence="3">The sequence shown here is derived from an EMBL/GenBank/DDBJ whole genome shotgun (WGS) entry which is preliminary data.</text>
</comment>
<gene>
    <name evidence="3" type="ORF">RM572_21570</name>
</gene>
<dbReference type="Gene3D" id="3.20.20.70">
    <property type="entry name" value="Aldolase class I"/>
    <property type="match status" value="1"/>
</dbReference>
<evidence type="ECO:0000313" key="3">
    <source>
        <dbReference type="EMBL" id="MDT0381351.1"/>
    </source>
</evidence>
<protein>
    <submittedName>
        <fullName evidence="3">Glutamate synthase-related protein</fullName>
    </submittedName>
</protein>
<reference evidence="4" key="1">
    <citation type="submission" date="2023-07" db="EMBL/GenBank/DDBJ databases">
        <title>30 novel species of actinomycetes from the DSMZ collection.</title>
        <authorList>
            <person name="Nouioui I."/>
        </authorList>
    </citation>
    <scope>NUCLEOTIDE SEQUENCE [LARGE SCALE GENOMIC DNA]</scope>
    <source>
        <strain evidence="4">DSM 42041</strain>
    </source>
</reference>
<dbReference type="InterPro" id="IPR013785">
    <property type="entry name" value="Aldolase_TIM"/>
</dbReference>
<dbReference type="InterPro" id="IPR002932">
    <property type="entry name" value="Glu_synthdom"/>
</dbReference>
<dbReference type="SUPFAM" id="SSF51395">
    <property type="entry name" value="FMN-linked oxidoreductases"/>
    <property type="match status" value="1"/>
</dbReference>
<dbReference type="PANTHER" id="PTHR43819:SF1">
    <property type="entry name" value="ARCHAEAL-TYPE GLUTAMATE SYNTHASE [NADPH]"/>
    <property type="match status" value="1"/>
</dbReference>
<dbReference type="EMBL" id="JAVREQ010000021">
    <property type="protein sequence ID" value="MDT0381351.1"/>
    <property type="molecule type" value="Genomic_DNA"/>
</dbReference>
<proteinExistence type="inferred from homology"/>
<dbReference type="Proteomes" id="UP001183414">
    <property type="component" value="Unassembled WGS sequence"/>
</dbReference>
<comment type="similarity">
    <text evidence="1">Belongs to the glutamate synthase family.</text>
</comment>
<organism evidence="3 4">
    <name type="scientific">Streptomyces hazeniae</name>
    <dbReference type="NCBI Taxonomy" id="3075538"/>
    <lineage>
        <taxon>Bacteria</taxon>
        <taxon>Bacillati</taxon>
        <taxon>Actinomycetota</taxon>
        <taxon>Actinomycetes</taxon>
        <taxon>Kitasatosporales</taxon>
        <taxon>Streptomycetaceae</taxon>
        <taxon>Streptomyces</taxon>
    </lineage>
</organism>
<evidence type="ECO:0000256" key="1">
    <source>
        <dbReference type="ARBA" id="ARBA00009716"/>
    </source>
</evidence>
<dbReference type="PANTHER" id="PTHR43819">
    <property type="entry name" value="ARCHAEAL-TYPE GLUTAMATE SYNTHASE [NADPH]"/>
    <property type="match status" value="1"/>
</dbReference>
<dbReference type="RefSeq" id="WP_311675034.1">
    <property type="nucleotide sequence ID" value="NZ_JAVREQ010000021.1"/>
</dbReference>
<dbReference type="Pfam" id="PF01645">
    <property type="entry name" value="Glu_synthase"/>
    <property type="match status" value="1"/>
</dbReference>
<accession>A0ABU2NXK6</accession>
<sequence length="448" mass="46532">MNGPTPAPAGPVAEGFPSDAVRDRARRGTAAVFPPLDAYGSTLFGADPARPALWADPLDAFRLVPPVFMPQRLEKLVDLAREPVHHDVELTSAFGGFAATAPVYLSAFGSTRIAGGDLGLAASRQAGRLGIPMVVGENIVPVEGYGRSDGTGGEDGEKAERMLLARLHAYLGDVPDGVGGVVVQQSTEDADAEVWNLVHSDPGAAPLLDTGRLAFELKVGQGAKPGLGGMTVLPRAQAARVSGQYTVDGSLDADGERLLRCSSPGTFTDEILRQQIRLMRNNFPRVKVWVKLPPGRDVGAAARVAWESGADAVTVDGAEGGSGWAPTAFLDHVGLPLGECLRRVGRPEHDLLASGRMWEGTRAVKALALGARAVGLGRAALVAVAEDPENGLVRLVEALALELRLLVSAVGKYRVGDLAPEDLWSPAGDVPVEAPTALVPGGVPGGAP</sequence>
<evidence type="ECO:0000313" key="4">
    <source>
        <dbReference type="Proteomes" id="UP001183414"/>
    </source>
</evidence>